<dbReference type="InterPro" id="IPR016159">
    <property type="entry name" value="Cullin_repeat-like_dom_sf"/>
</dbReference>
<dbReference type="PANTHER" id="PTHR11932">
    <property type="entry name" value="CULLIN"/>
    <property type="match status" value="1"/>
</dbReference>
<evidence type="ECO:0000256" key="2">
    <source>
        <dbReference type="ARBA" id="ARBA00006019"/>
    </source>
</evidence>
<dbReference type="VEuPathDB" id="AmoebaDB:EHI7A_073030"/>
<comment type="caution">
    <text evidence="6">The sequence shown here is derived from an EMBL/GenBank/DDBJ whole genome shotgun (WGS) entry which is preliminary data.</text>
</comment>
<dbReference type="InterPro" id="IPR016158">
    <property type="entry name" value="Cullin_homology"/>
</dbReference>
<dbReference type="SMART" id="SM00182">
    <property type="entry name" value="CULLIN"/>
    <property type="match status" value="1"/>
</dbReference>
<dbReference type="FunFam" id="3.30.230.130:FF:000029">
    <property type="entry name" value="Cullin family protein"/>
    <property type="match status" value="1"/>
</dbReference>
<dbReference type="Gene3D" id="3.30.230.130">
    <property type="entry name" value="Cullin, Chain C, Domain 2"/>
    <property type="match status" value="1"/>
</dbReference>
<dbReference type="VEuPathDB" id="AmoebaDB:KM1_107300"/>
<dbReference type="FunFam" id="1.10.10.10:FF:001068">
    <property type="entry name" value="Cullin family protein"/>
    <property type="match status" value="1"/>
</dbReference>
<dbReference type="GO" id="GO:0006511">
    <property type="term" value="P:ubiquitin-dependent protein catabolic process"/>
    <property type="evidence" value="ECO:0007669"/>
    <property type="project" value="InterPro"/>
</dbReference>
<evidence type="ECO:0000259" key="5">
    <source>
        <dbReference type="PROSITE" id="PS50069"/>
    </source>
</evidence>
<evidence type="ECO:0000313" key="6">
    <source>
        <dbReference type="EMBL" id="GAT93107.1"/>
    </source>
</evidence>
<dbReference type="VEuPathDB" id="AmoebaDB:EHI_069300"/>
<dbReference type="InterPro" id="IPR059120">
    <property type="entry name" value="Cullin-like_AB"/>
</dbReference>
<dbReference type="UniPathway" id="UPA00143"/>
<dbReference type="EMBL" id="BDEQ01000001">
    <property type="protein sequence ID" value="GAT93107.1"/>
    <property type="molecule type" value="Genomic_DNA"/>
</dbReference>
<organism evidence="6 7">
    <name type="scientific">Entamoeba histolytica</name>
    <dbReference type="NCBI Taxonomy" id="5759"/>
    <lineage>
        <taxon>Eukaryota</taxon>
        <taxon>Amoebozoa</taxon>
        <taxon>Evosea</taxon>
        <taxon>Archamoebae</taxon>
        <taxon>Mastigamoebida</taxon>
        <taxon>Entamoebidae</taxon>
        <taxon>Entamoeba</taxon>
    </lineage>
</organism>
<dbReference type="Gene3D" id="1.20.1310.10">
    <property type="entry name" value="Cullin Repeats"/>
    <property type="match status" value="3"/>
</dbReference>
<dbReference type="InterPro" id="IPR001373">
    <property type="entry name" value="Cullin_N"/>
</dbReference>
<dbReference type="GO" id="GO:0031625">
    <property type="term" value="F:ubiquitin protein ligase binding"/>
    <property type="evidence" value="ECO:0007669"/>
    <property type="project" value="InterPro"/>
</dbReference>
<dbReference type="InterPro" id="IPR045093">
    <property type="entry name" value="Cullin"/>
</dbReference>
<dbReference type="InterPro" id="IPR036317">
    <property type="entry name" value="Cullin_homology_sf"/>
</dbReference>
<proteinExistence type="inferred from homology"/>
<comment type="similarity">
    <text evidence="2 3 4">Belongs to the cullin family.</text>
</comment>
<evidence type="ECO:0000256" key="3">
    <source>
        <dbReference type="PROSITE-ProRule" id="PRU00330"/>
    </source>
</evidence>
<dbReference type="Pfam" id="PF10557">
    <property type="entry name" value="Cullin_Nedd8"/>
    <property type="match status" value="1"/>
</dbReference>
<dbReference type="VEuPathDB" id="AmoebaDB:EHI5A_090650"/>
<evidence type="ECO:0000256" key="1">
    <source>
        <dbReference type="ARBA" id="ARBA00004906"/>
    </source>
</evidence>
<dbReference type="Proteomes" id="UP000078387">
    <property type="component" value="Unassembled WGS sequence"/>
</dbReference>
<evidence type="ECO:0000313" key="7">
    <source>
        <dbReference type="Proteomes" id="UP000078387"/>
    </source>
</evidence>
<dbReference type="FunFam" id="1.20.1310.10:FF:000097">
    <property type="entry name" value="Cullin family protein"/>
    <property type="match status" value="1"/>
</dbReference>
<dbReference type="InterPro" id="IPR019559">
    <property type="entry name" value="Cullin_neddylation_domain"/>
</dbReference>
<reference evidence="6 7" key="1">
    <citation type="submission" date="2016-05" db="EMBL/GenBank/DDBJ databases">
        <title>First whole genome sequencing of Entamoeba histolytica HM1:IMSS-clone-6.</title>
        <authorList>
            <person name="Mukherjee Avik.K."/>
            <person name="Izumyama S."/>
            <person name="Nakada-Tsukui K."/>
            <person name="Nozaki T."/>
        </authorList>
    </citation>
    <scope>NUCLEOTIDE SEQUENCE [LARGE SCALE GENOMIC DNA]</scope>
    <source>
        <strain evidence="6 7">HM1:IMSS clone 6</strain>
    </source>
</reference>
<dbReference type="SUPFAM" id="SSF75632">
    <property type="entry name" value="Cullin homology domain"/>
    <property type="match status" value="1"/>
</dbReference>
<dbReference type="PROSITE" id="PS50069">
    <property type="entry name" value="CULLIN_2"/>
    <property type="match status" value="1"/>
</dbReference>
<dbReference type="SUPFAM" id="SSF74788">
    <property type="entry name" value="Cullin repeat-like"/>
    <property type="match status" value="1"/>
</dbReference>
<gene>
    <name evidence="6" type="ORF">CL6EHI_069300</name>
</gene>
<dbReference type="Pfam" id="PF00888">
    <property type="entry name" value="Cullin"/>
    <property type="match status" value="1"/>
</dbReference>
<dbReference type="SUPFAM" id="SSF46785">
    <property type="entry name" value="Winged helix' DNA-binding domain"/>
    <property type="match status" value="1"/>
</dbReference>
<dbReference type="GO" id="GO:0016567">
    <property type="term" value="P:protein ubiquitination"/>
    <property type="evidence" value="ECO:0007669"/>
    <property type="project" value="UniProtKB-UniPathway"/>
</dbReference>
<comment type="pathway">
    <text evidence="1">Protein modification; protein ubiquitination.</text>
</comment>
<dbReference type="OMA" id="FWINQQF"/>
<feature type="domain" description="Cullin family profile" evidence="5">
    <location>
        <begin position="390"/>
        <end position="610"/>
    </location>
</feature>
<dbReference type="Pfam" id="PF26557">
    <property type="entry name" value="Cullin_AB"/>
    <property type="match status" value="1"/>
</dbReference>
<dbReference type="InterPro" id="IPR036388">
    <property type="entry name" value="WH-like_DNA-bd_sf"/>
</dbReference>
<dbReference type="InterPro" id="IPR036390">
    <property type="entry name" value="WH_DNA-bd_sf"/>
</dbReference>
<accession>A0A5K1V378</accession>
<name>A0A5K1V378_ENTHI</name>
<dbReference type="Gene3D" id="1.10.10.10">
    <property type="entry name" value="Winged helix-like DNA-binding domain superfamily/Winged helix DNA-binding domain"/>
    <property type="match status" value="1"/>
</dbReference>
<dbReference type="SMART" id="SM00884">
    <property type="entry name" value="Cullin_Nedd8"/>
    <property type="match status" value="1"/>
</dbReference>
<dbReference type="VEuPathDB" id="AmoebaDB:EHI8A_075360"/>
<sequence>MFQSLYTQRYSEEQYTQYKNTLYSKFKEIMESKEVIDSGEVMLLYNIVYSICASQDDRLRERLYYDIYSFITRRAKEITITIQSNKNQELLKSYNEEFEQFENGINYIERACKYLSKHTIETEIIKNGSSAKFKEISDIGKIEWKKNIFDLLEKQIQEVVINIIEQIRNGKSDNYEMKEIKKYCKTLIQLHSIKGSDIIGLYVSSFENDYLNKLKKYTKKWADIHIKELDMKNYLKEGINLLKKEQEVIGCNLDSITFDHISSIMSEELWKEKIEVLKVHFKEGFEAENFEYILLFYKALNKCSNSNELLTDLSRSFGEWVISMFNKTLNGFTCNESNDIGIELLNRYIFCHTKVSEVLKLFNGNALFGEELKQRLNQFLNSPSNKYNELHPKFIAQYIDQLLRGVGVGKDSKEVILTKIEELMNILQAVQNKDIFMHFNSHYFARRLINKTVSIDEDIEKSSIDGIRSVCGFEYVSKMNHMVRDINNSVNLNAHFHELYITPLYVNVLTSGIWPFSTENSLSNDMLPKSISLAQSRFEEEYLKNGKSKKLKWLNNLAKVNVKVTIGKYKYEMILAGIYYIILDLINQYQTEWKCKCKIKEEDIERAENVLTKLGVIANNHIKTSYFTEQKRKKIVIGFQEINQITKENQINKELVQSRKVSLQAIIVRIMKQRKVIGYQQLKEEIMKISSYKFVPSTIMIKECIEFLIEKEYMKRKDDDPSTYEYVY</sequence>
<dbReference type="AlphaFoldDB" id="A0A5K1V378"/>
<evidence type="ECO:0000256" key="4">
    <source>
        <dbReference type="RuleBase" id="RU003829"/>
    </source>
</evidence>
<protein>
    <submittedName>
        <fullName evidence="6">Cullin family protein</fullName>
    </submittedName>
</protein>